<sequence>MKDEWFVDDCCDVKFIGVVNKRQMCVYYTITEPADALLDKYDAPKRLEGSRARLGTAWERERQGNVPETFLRRIHKRFWILSRI</sequence>
<dbReference type="AlphaFoldDB" id="A0A2U1PMM0"/>
<dbReference type="EMBL" id="PKPP01000964">
    <property type="protein sequence ID" value="PWA86937.1"/>
    <property type="molecule type" value="Genomic_DNA"/>
</dbReference>
<organism evidence="1 2">
    <name type="scientific">Artemisia annua</name>
    <name type="common">Sweet wormwood</name>
    <dbReference type="NCBI Taxonomy" id="35608"/>
    <lineage>
        <taxon>Eukaryota</taxon>
        <taxon>Viridiplantae</taxon>
        <taxon>Streptophyta</taxon>
        <taxon>Embryophyta</taxon>
        <taxon>Tracheophyta</taxon>
        <taxon>Spermatophyta</taxon>
        <taxon>Magnoliopsida</taxon>
        <taxon>eudicotyledons</taxon>
        <taxon>Gunneridae</taxon>
        <taxon>Pentapetalae</taxon>
        <taxon>asterids</taxon>
        <taxon>campanulids</taxon>
        <taxon>Asterales</taxon>
        <taxon>Asteraceae</taxon>
        <taxon>Asteroideae</taxon>
        <taxon>Anthemideae</taxon>
        <taxon>Artemisiinae</taxon>
        <taxon>Artemisia</taxon>
    </lineage>
</organism>
<evidence type="ECO:0000313" key="1">
    <source>
        <dbReference type="EMBL" id="PWA86937.1"/>
    </source>
</evidence>
<protein>
    <submittedName>
        <fullName evidence="1">Uncharacterized protein</fullName>
    </submittedName>
</protein>
<gene>
    <name evidence="1" type="ORF">CTI12_AA135210</name>
</gene>
<evidence type="ECO:0000313" key="2">
    <source>
        <dbReference type="Proteomes" id="UP000245207"/>
    </source>
</evidence>
<proteinExistence type="predicted"/>
<accession>A0A2U1PMM0</accession>
<name>A0A2U1PMM0_ARTAN</name>
<dbReference type="Proteomes" id="UP000245207">
    <property type="component" value="Unassembled WGS sequence"/>
</dbReference>
<reference evidence="1 2" key="1">
    <citation type="journal article" date="2018" name="Mol. Plant">
        <title>The genome of Artemisia annua provides insight into the evolution of Asteraceae family and artemisinin biosynthesis.</title>
        <authorList>
            <person name="Shen Q."/>
            <person name="Zhang L."/>
            <person name="Liao Z."/>
            <person name="Wang S."/>
            <person name="Yan T."/>
            <person name="Shi P."/>
            <person name="Liu M."/>
            <person name="Fu X."/>
            <person name="Pan Q."/>
            <person name="Wang Y."/>
            <person name="Lv Z."/>
            <person name="Lu X."/>
            <person name="Zhang F."/>
            <person name="Jiang W."/>
            <person name="Ma Y."/>
            <person name="Chen M."/>
            <person name="Hao X."/>
            <person name="Li L."/>
            <person name="Tang Y."/>
            <person name="Lv G."/>
            <person name="Zhou Y."/>
            <person name="Sun X."/>
            <person name="Brodelius P.E."/>
            <person name="Rose J.K.C."/>
            <person name="Tang K."/>
        </authorList>
    </citation>
    <scope>NUCLEOTIDE SEQUENCE [LARGE SCALE GENOMIC DNA]</scope>
    <source>
        <strain evidence="2">cv. Huhao1</strain>
        <tissue evidence="1">Leaf</tissue>
    </source>
</reference>
<keyword evidence="2" id="KW-1185">Reference proteome</keyword>
<comment type="caution">
    <text evidence="1">The sequence shown here is derived from an EMBL/GenBank/DDBJ whole genome shotgun (WGS) entry which is preliminary data.</text>
</comment>